<dbReference type="InterPro" id="IPR012675">
    <property type="entry name" value="Beta-grasp_dom_sf"/>
</dbReference>
<proteinExistence type="predicted"/>
<name>A0A1J5PZG8_9ZZZZ</name>
<reference evidence="1" key="1">
    <citation type="submission" date="2016-10" db="EMBL/GenBank/DDBJ databases">
        <title>Sequence of Gallionella enrichment culture.</title>
        <authorList>
            <person name="Poehlein A."/>
            <person name="Muehling M."/>
            <person name="Daniel R."/>
        </authorList>
    </citation>
    <scope>NUCLEOTIDE SEQUENCE</scope>
</reference>
<organism evidence="1">
    <name type="scientific">mine drainage metagenome</name>
    <dbReference type="NCBI Taxonomy" id="410659"/>
    <lineage>
        <taxon>unclassified sequences</taxon>
        <taxon>metagenomes</taxon>
        <taxon>ecological metagenomes</taxon>
    </lineage>
</organism>
<dbReference type="AlphaFoldDB" id="A0A1J5PZG8"/>
<dbReference type="Pfam" id="PF02597">
    <property type="entry name" value="ThiS"/>
    <property type="match status" value="1"/>
</dbReference>
<dbReference type="InterPro" id="IPR016155">
    <property type="entry name" value="Mopterin_synth/thiamin_S_b"/>
</dbReference>
<dbReference type="InterPro" id="IPR003749">
    <property type="entry name" value="ThiS/MoaD-like"/>
</dbReference>
<comment type="caution">
    <text evidence="1">The sequence shown here is derived from an EMBL/GenBank/DDBJ whole genome shotgun (WGS) entry which is preliminary data.</text>
</comment>
<protein>
    <submittedName>
        <fullName evidence="1">Molybdopterin synthase sulfur carrier subunit</fullName>
    </submittedName>
</protein>
<gene>
    <name evidence="1" type="primary">moaD_9</name>
    <name evidence="1" type="ORF">GALL_477100</name>
</gene>
<evidence type="ECO:0000313" key="1">
    <source>
        <dbReference type="EMBL" id="OIQ70675.1"/>
    </source>
</evidence>
<dbReference type="CDD" id="cd00754">
    <property type="entry name" value="Ubl_MoaD"/>
    <property type="match status" value="1"/>
</dbReference>
<dbReference type="EMBL" id="MLJW01004085">
    <property type="protein sequence ID" value="OIQ70675.1"/>
    <property type="molecule type" value="Genomic_DNA"/>
</dbReference>
<sequence>MKITVRYFARVREEVGTSLEQHEVPEWVETLGALRDWLSRQSRRHAQALAPELALRTACDRVMGDTATALRAGCEVAFFPPVTGG</sequence>
<dbReference type="SUPFAM" id="SSF54285">
    <property type="entry name" value="MoaD/ThiS"/>
    <property type="match status" value="1"/>
</dbReference>
<dbReference type="Gene3D" id="3.10.20.30">
    <property type="match status" value="1"/>
</dbReference>
<accession>A0A1J5PZG8</accession>